<reference evidence="2" key="1">
    <citation type="submission" date="2015-10" db="EMBL/GenBank/DDBJ databases">
        <title>Niche specialization of a soil ammonia-oxidizing archaeon, Candidatus Nitrosocosmicus oleophilus.</title>
        <authorList>
            <person name="Jung M.-Y."/>
            <person name="Rhee S.-K."/>
        </authorList>
    </citation>
    <scope>NUCLEOTIDE SEQUENCE [LARGE SCALE GENOMIC DNA]</scope>
    <source>
        <strain evidence="2">MY3</strain>
    </source>
</reference>
<dbReference type="KEGG" id="taa:NMY3_00546"/>
<keyword evidence="2" id="KW-1185">Reference proteome</keyword>
<dbReference type="AlphaFoldDB" id="A0A654LTR3"/>
<dbReference type="EMBL" id="CP012850">
    <property type="protein sequence ID" value="ALI34758.1"/>
    <property type="molecule type" value="Genomic_DNA"/>
</dbReference>
<organism evidence="1 2">
    <name type="scientific">Candidatus Nitrosocosmicus oleophilus</name>
    <dbReference type="NCBI Taxonomy" id="1353260"/>
    <lineage>
        <taxon>Archaea</taxon>
        <taxon>Nitrososphaerota</taxon>
        <taxon>Nitrososphaeria</taxon>
        <taxon>Nitrososphaerales</taxon>
        <taxon>Nitrososphaeraceae</taxon>
        <taxon>Candidatus Nitrosocosmicus</taxon>
    </lineage>
</organism>
<accession>A0A654LTR3</accession>
<gene>
    <name evidence="1" type="ORF">NMY3_00546</name>
</gene>
<name>A0A654LTR3_9ARCH</name>
<dbReference type="GeneID" id="60420711"/>
<dbReference type="RefSeq" id="WP_196817362.1">
    <property type="nucleotide sequence ID" value="NZ_CP012850.1"/>
</dbReference>
<evidence type="ECO:0000313" key="2">
    <source>
        <dbReference type="Proteomes" id="UP000058925"/>
    </source>
</evidence>
<evidence type="ECO:0000313" key="1">
    <source>
        <dbReference type="EMBL" id="ALI34758.1"/>
    </source>
</evidence>
<dbReference type="OrthoDB" id="10375at2157"/>
<sequence>MMDIEEKTKVIYGDQNIIDDTVKLISLAKKTICACMDFDAPSTFVIPNHPITRVYVDAKARGIQLRFISEITKENIEYCKKLREISDLRHMDAIKGNFGIVDGLYYRATAESGKSSAPPLLLSNSISAFVQQQQCFFDTLWNKSIPGLQRIKEIEDSLKSEFTETIRDSDEVASIITKFLSSSTTEIQLIFSTLESLKLYKELGMLDVVKEKTNNGILIRMLIKTTSPIEANDSEILIGCPQIEIHHLNKSTQTKSITIIMDREILEISIPLKDRNSEIEYRKTAIFHKSFRHIKDTKVDIATFIEQSKRELLILSSVNILKYFREDNSFWLQLLNLSKKGVVIKILMDGYNSQIVRQINRINSSLKGKRITIGYSNKLGKINGLLMICDAKQILKITYPVMNRIHLSISHNNTHVLVQDILFQKYWNELQSLSVISKS</sequence>
<protein>
    <submittedName>
        <fullName evidence="1">Uncharacterized protein</fullName>
    </submittedName>
</protein>
<dbReference type="Proteomes" id="UP000058925">
    <property type="component" value="Chromosome"/>
</dbReference>
<proteinExistence type="predicted"/>